<gene>
    <name evidence="2" type="ORF">HT99x_006500</name>
</gene>
<evidence type="ECO:0000313" key="3">
    <source>
        <dbReference type="Proteomes" id="UP000051497"/>
    </source>
</evidence>
<dbReference type="InterPro" id="IPR009883">
    <property type="entry name" value="YgfX"/>
</dbReference>
<accession>A0AAE3L8L3</accession>
<protein>
    <recommendedName>
        <fullName evidence="4">Toxin CptA</fullName>
    </recommendedName>
</protein>
<dbReference type="Pfam" id="PF07254">
    <property type="entry name" value="Cpta_toxin"/>
    <property type="match status" value="1"/>
</dbReference>
<keyword evidence="1" id="KW-0812">Transmembrane</keyword>
<evidence type="ECO:0000313" key="2">
    <source>
        <dbReference type="EMBL" id="MCS5711075.1"/>
    </source>
</evidence>
<reference evidence="2" key="2">
    <citation type="submission" date="2021-06" db="EMBL/GenBank/DDBJ databases">
        <title>Genomic Description and Analysis of Intracellular Bacteria, Candidatus Berkiella cookevillensis and Candidatus Berkiella aquae.</title>
        <authorList>
            <person name="Kidane D.T."/>
            <person name="Mehari Y.T."/>
            <person name="Rice F.C."/>
            <person name="Arivett B.A."/>
            <person name="Farone A.L."/>
            <person name="Berk S.G."/>
            <person name="Farone M.B."/>
        </authorList>
    </citation>
    <scope>NUCLEOTIDE SEQUENCE</scope>
    <source>
        <strain evidence="2">HT99</strain>
    </source>
</reference>
<evidence type="ECO:0008006" key="4">
    <source>
        <dbReference type="Google" id="ProtNLM"/>
    </source>
</evidence>
<comment type="caution">
    <text evidence="2">The sequence shown here is derived from an EMBL/GenBank/DDBJ whole genome shotgun (WGS) entry which is preliminary data.</text>
</comment>
<dbReference type="EMBL" id="LKAJ02000001">
    <property type="protein sequence ID" value="MCS5711075.1"/>
    <property type="molecule type" value="Genomic_DNA"/>
</dbReference>
<name>A0AAE3L8L3_9GAMM</name>
<dbReference type="RefSeq" id="WP_075066427.1">
    <property type="nucleotide sequence ID" value="NZ_LKAJ02000001.1"/>
</dbReference>
<sequence>MNLDCKIDLGRSKQLSCWLWLLSAFACFCTLYALPWFLALIILPLIIFYSLSLLRQQGWRNSKQAIIAIQRRRHATWYLQTASLQGWLVRYQGRAFRSPWLMIVTFQKITDKRNITVVITKDAVSSQHYTDLLAWLWI</sequence>
<dbReference type="AlphaFoldDB" id="A0AAE3L8L3"/>
<feature type="transmembrane region" description="Helical" evidence="1">
    <location>
        <begin position="36"/>
        <end position="54"/>
    </location>
</feature>
<proteinExistence type="predicted"/>
<dbReference type="PROSITE" id="PS51257">
    <property type="entry name" value="PROKAR_LIPOPROTEIN"/>
    <property type="match status" value="1"/>
</dbReference>
<organism evidence="2 3">
    <name type="scientific">Candidatus Berkiella aquae</name>
    <dbReference type="NCBI Taxonomy" id="295108"/>
    <lineage>
        <taxon>Bacteria</taxon>
        <taxon>Pseudomonadati</taxon>
        <taxon>Pseudomonadota</taxon>
        <taxon>Gammaproteobacteria</taxon>
        <taxon>Candidatus Berkiellales</taxon>
        <taxon>Candidatus Berkiellaceae</taxon>
        <taxon>Candidatus Berkiella</taxon>
    </lineage>
</organism>
<reference evidence="2" key="1">
    <citation type="journal article" date="2016" name="Genome Announc.">
        <title>Draft Genome Sequences of Two Novel Amoeba-Resistant Intranuclear Bacteria, 'Candidatus Berkiella cookevillensis' and 'Candidatus Berkiella aquae'.</title>
        <authorList>
            <person name="Mehari Y.T."/>
            <person name="Arivett B.A."/>
            <person name="Farone A.L."/>
            <person name="Gunderson J.H."/>
            <person name="Farone M.B."/>
        </authorList>
    </citation>
    <scope>NUCLEOTIDE SEQUENCE</scope>
    <source>
        <strain evidence="2">HT99</strain>
    </source>
</reference>
<keyword evidence="1" id="KW-1133">Transmembrane helix</keyword>
<dbReference type="Proteomes" id="UP000051497">
    <property type="component" value="Unassembled WGS sequence"/>
</dbReference>
<evidence type="ECO:0000256" key="1">
    <source>
        <dbReference type="SAM" id="Phobius"/>
    </source>
</evidence>
<keyword evidence="1" id="KW-0472">Membrane</keyword>
<keyword evidence="3" id="KW-1185">Reference proteome</keyword>